<feature type="binding site" evidence="3">
    <location>
        <begin position="237"/>
        <end position="238"/>
    </location>
    <ligand>
        <name>FAD</name>
        <dbReference type="ChEBI" id="CHEBI:57692"/>
    </ligand>
</feature>
<dbReference type="InterPro" id="IPR014729">
    <property type="entry name" value="Rossmann-like_a/b/a_fold"/>
</dbReference>
<gene>
    <name evidence="5" type="ORF">AS156_18680</name>
</gene>
<accession>A0A120FJ40</accession>
<dbReference type="GO" id="GO:0009055">
    <property type="term" value="F:electron transfer activity"/>
    <property type="evidence" value="ECO:0007669"/>
    <property type="project" value="InterPro"/>
</dbReference>
<comment type="cofactor">
    <cofactor evidence="3">
        <name>FAD</name>
        <dbReference type="ChEBI" id="CHEBI:57692"/>
    </cofactor>
    <text evidence="3">Binds 1 FAD per dimer.</text>
</comment>
<feature type="binding site" evidence="3">
    <location>
        <position position="212"/>
    </location>
    <ligand>
        <name>FAD</name>
        <dbReference type="ChEBI" id="CHEBI:57692"/>
    </ligand>
</feature>
<feature type="binding site" evidence="3">
    <location>
        <begin position="268"/>
        <end position="275"/>
    </location>
    <ligand>
        <name>FAD</name>
        <dbReference type="ChEBI" id="CHEBI:57692"/>
    </ligand>
</feature>
<dbReference type="Proteomes" id="UP000057737">
    <property type="component" value="Unassembled WGS sequence"/>
</dbReference>
<evidence type="ECO:0000256" key="2">
    <source>
        <dbReference type="ARBA" id="ARBA00022982"/>
    </source>
</evidence>
<proteinExistence type="inferred from homology"/>
<dbReference type="RefSeq" id="WP_066513525.1">
    <property type="nucleotide sequence ID" value="NZ_LNCU01000107.1"/>
</dbReference>
<keyword evidence="2" id="KW-0813">Transport</keyword>
<dbReference type="AlphaFoldDB" id="A0A120FJ40"/>
<dbReference type="InterPro" id="IPR014731">
    <property type="entry name" value="ETF_asu_C"/>
</dbReference>
<dbReference type="InterPro" id="IPR029035">
    <property type="entry name" value="DHS-like_NAD/FAD-binding_dom"/>
</dbReference>
<comment type="similarity">
    <text evidence="1">Belongs to the ETF alpha-subunit/FixB family.</text>
</comment>
<dbReference type="PIRSF" id="PIRSF000089">
    <property type="entry name" value="Electra_flavoP_a"/>
    <property type="match status" value="1"/>
</dbReference>
<dbReference type="InterPro" id="IPR001308">
    <property type="entry name" value="ETF_a/FixB"/>
</dbReference>
<dbReference type="SUPFAM" id="SSF52402">
    <property type="entry name" value="Adenine nucleotide alpha hydrolases-like"/>
    <property type="match status" value="1"/>
</dbReference>
<dbReference type="Pfam" id="PF01012">
    <property type="entry name" value="ETF"/>
    <property type="match status" value="1"/>
</dbReference>
<keyword evidence="2" id="KW-0249">Electron transport</keyword>
<feature type="binding site" evidence="3">
    <location>
        <position position="289"/>
    </location>
    <ligand>
        <name>FAD</name>
        <dbReference type="ChEBI" id="CHEBI:57692"/>
    </ligand>
</feature>
<evidence type="ECO:0000313" key="5">
    <source>
        <dbReference type="EMBL" id="KWV48497.1"/>
    </source>
</evidence>
<keyword evidence="3" id="KW-0285">Flavoprotein</keyword>
<comment type="caution">
    <text evidence="5">The sequence shown here is derived from an EMBL/GenBank/DDBJ whole genome shotgun (WGS) entry which is preliminary data.</text>
</comment>
<feature type="binding site" evidence="3">
    <location>
        <begin position="251"/>
        <end position="255"/>
    </location>
    <ligand>
        <name>FAD</name>
        <dbReference type="ChEBI" id="CHEBI:57692"/>
    </ligand>
</feature>
<evidence type="ECO:0000256" key="3">
    <source>
        <dbReference type="PIRSR" id="PIRSR000089-1"/>
    </source>
</evidence>
<dbReference type="GO" id="GO:0033539">
    <property type="term" value="P:fatty acid beta-oxidation using acyl-CoA dehydrogenase"/>
    <property type="evidence" value="ECO:0007669"/>
    <property type="project" value="TreeGrafter"/>
</dbReference>
<dbReference type="SUPFAM" id="SSF52467">
    <property type="entry name" value="DHS-like NAD/FAD-binding domain"/>
    <property type="match status" value="1"/>
</dbReference>
<name>A0A120FJ40_9BRAD</name>
<sequence length="325" mass="33691">MGSIDVVVYCEAGAGQTEASNASLITAGAKLAANQGGRVVCLLVGNDIAEVAGELGQYVDEVRVADAPRHADYDPLTVLGALQKLVVEIDPCAVLFGHTHIGMDLAARLSAKLGTSLISNCFDVQCEAGATHFLRPMYRGRVNAKVAVEGGIIVATIQQSGARQPDLKGGGQVIAIEVEYAEDRRIRPLKTIAPTRSGVDIAKADIVVAGGRGVGEKENFALVEALAAAVGGVSACSRPLVDIGWFTSSSQVGLSGTTVKPKLYIACGISGAVEHVHGMKESGTIVAINKDPDAPIFRIADIGIVGDLLELLPLITTEVKSTRTA</sequence>
<evidence type="ECO:0000313" key="6">
    <source>
        <dbReference type="Proteomes" id="UP000057737"/>
    </source>
</evidence>
<dbReference type="GO" id="GO:0050660">
    <property type="term" value="F:flavin adenine dinucleotide binding"/>
    <property type="evidence" value="ECO:0007669"/>
    <property type="project" value="InterPro"/>
</dbReference>
<feature type="domain" description="Electron transfer flavoprotein alpha/beta-subunit N-terminal" evidence="4">
    <location>
        <begin position="6"/>
        <end position="201"/>
    </location>
</feature>
<dbReference type="SMART" id="SM00893">
    <property type="entry name" value="ETF"/>
    <property type="match status" value="1"/>
</dbReference>
<dbReference type="InterPro" id="IPR014730">
    <property type="entry name" value="ETF_a/b_N"/>
</dbReference>
<organism evidence="5 6">
    <name type="scientific">Bradyrhizobium macuxiense</name>
    <dbReference type="NCBI Taxonomy" id="1755647"/>
    <lineage>
        <taxon>Bacteria</taxon>
        <taxon>Pseudomonadati</taxon>
        <taxon>Pseudomonadota</taxon>
        <taxon>Alphaproteobacteria</taxon>
        <taxon>Hyphomicrobiales</taxon>
        <taxon>Nitrobacteraceae</taxon>
        <taxon>Bradyrhizobium</taxon>
    </lineage>
</organism>
<dbReference type="EMBL" id="LNCU01000107">
    <property type="protein sequence ID" value="KWV48497.1"/>
    <property type="molecule type" value="Genomic_DNA"/>
</dbReference>
<keyword evidence="3" id="KW-0274">FAD</keyword>
<dbReference type="PANTHER" id="PTHR43153">
    <property type="entry name" value="ELECTRON TRANSFER FLAVOPROTEIN ALPHA"/>
    <property type="match status" value="1"/>
</dbReference>
<dbReference type="PANTHER" id="PTHR43153:SF1">
    <property type="entry name" value="ELECTRON TRANSFER FLAVOPROTEIN SUBUNIT ALPHA, MITOCHONDRIAL"/>
    <property type="match status" value="1"/>
</dbReference>
<dbReference type="Pfam" id="PF00766">
    <property type="entry name" value="ETF_alpha"/>
    <property type="match status" value="1"/>
</dbReference>
<protein>
    <recommendedName>
        <fullName evidence="4">Electron transfer flavoprotein alpha/beta-subunit N-terminal domain-containing protein</fullName>
    </recommendedName>
</protein>
<evidence type="ECO:0000259" key="4">
    <source>
        <dbReference type="SMART" id="SM00893"/>
    </source>
</evidence>
<dbReference type="Gene3D" id="3.40.50.1220">
    <property type="entry name" value="TPP-binding domain"/>
    <property type="match status" value="1"/>
</dbReference>
<reference evidence="5 6" key="1">
    <citation type="submission" date="2015-11" db="EMBL/GenBank/DDBJ databases">
        <title>Draft Genome Sequence of the Strain BR 10303 (Bradyrhizobium sp.) isolated from nodules of Centrolobium paraense.</title>
        <authorList>
            <person name="Zelli J.E."/>
            <person name="Simoes-Araujo J.L."/>
            <person name="Barauna A.C."/>
            <person name="Silva K."/>
        </authorList>
    </citation>
    <scope>NUCLEOTIDE SEQUENCE [LARGE SCALE GENOMIC DNA]</scope>
    <source>
        <strain evidence="5 6">BR 10303</strain>
    </source>
</reference>
<dbReference type="OrthoDB" id="9770286at2"/>
<dbReference type="Gene3D" id="3.40.50.620">
    <property type="entry name" value="HUPs"/>
    <property type="match status" value="1"/>
</dbReference>
<evidence type="ECO:0000256" key="1">
    <source>
        <dbReference type="ARBA" id="ARBA00005817"/>
    </source>
</evidence>
<keyword evidence="6" id="KW-1185">Reference proteome</keyword>